<evidence type="ECO:0000256" key="2">
    <source>
        <dbReference type="ARBA" id="ARBA00022695"/>
    </source>
</evidence>
<keyword evidence="3" id="KW-0511">Multifunctional enzyme</keyword>
<keyword evidence="4" id="KW-0012">Acyltransferase</keyword>
<dbReference type="RefSeq" id="WP_139603691.1">
    <property type="nucleotide sequence ID" value="NZ_VDCQ01000025.1"/>
</dbReference>
<dbReference type="InterPro" id="IPR029044">
    <property type="entry name" value="Nucleotide-diphossugar_trans"/>
</dbReference>
<reference evidence="8 9" key="1">
    <citation type="submission" date="2019-05" db="EMBL/GenBank/DDBJ databases">
        <title>We sequenced the genome of Paenibacillus hemerocallicola KCTC 33185 for further insight into its adaptation and study the phylogeny of Paenibacillus.</title>
        <authorList>
            <person name="Narsing Rao M.P."/>
        </authorList>
    </citation>
    <scope>NUCLEOTIDE SEQUENCE [LARGE SCALE GENOMIC DNA]</scope>
    <source>
        <strain evidence="8 9">KCTC 33185</strain>
    </source>
</reference>
<evidence type="ECO:0000259" key="7">
    <source>
        <dbReference type="Pfam" id="PF12804"/>
    </source>
</evidence>
<dbReference type="GO" id="GO:0019134">
    <property type="term" value="F:glucosamine-1-phosphate N-acetyltransferase activity"/>
    <property type="evidence" value="ECO:0007669"/>
    <property type="project" value="UniProtKB-EC"/>
</dbReference>
<comment type="catalytic activity">
    <reaction evidence="6">
        <text>N-acetyl-alpha-D-glucosamine 1-phosphate + UTP + H(+) = UDP-N-acetyl-alpha-D-glucosamine + diphosphate</text>
        <dbReference type="Rhea" id="RHEA:13509"/>
        <dbReference type="ChEBI" id="CHEBI:15378"/>
        <dbReference type="ChEBI" id="CHEBI:33019"/>
        <dbReference type="ChEBI" id="CHEBI:46398"/>
        <dbReference type="ChEBI" id="CHEBI:57705"/>
        <dbReference type="ChEBI" id="CHEBI:57776"/>
        <dbReference type="EC" id="2.7.7.23"/>
    </reaction>
</comment>
<evidence type="ECO:0000256" key="1">
    <source>
        <dbReference type="ARBA" id="ARBA00022679"/>
    </source>
</evidence>
<feature type="domain" description="MobA-like NTP transferase" evidence="7">
    <location>
        <begin position="4"/>
        <end position="138"/>
    </location>
</feature>
<sequence length="457" mass="50296">MKTAIILAAGSGTKIWPFAEVRPKAMIPVANRPILWHHVELLGGLGFDHIVIVGGSMAEQIRHYFRNDRRVTVLQTQPNLGTAKSLHTARPYVKDSAFLVLYGDTLLDRSDVEEMIARFETGGQEAVALVDPLKEEQPQDWICCTLSEGKLDQIMGHPRRPFTHRFCAFAFADTFWPYAETNSGLFTNVQVGMMPPMEAFLEMSVADYIQDGKEVPAVEVKGLFADLDKPWHILSANQRVAKLQCGCLTGHVLGEGSSIHPSAAIDGFVKMGKCSAIGRNVVIKGNVIVGDHTIIENGAILGGNNIIGDHTYIGNYCQVSAGSVIGHKCIISHCAEINGLTMDVVHLTHYMEFYGIIGSHTDLGAATVCGTLRFDDRYAMHRVKGRREYPKEHANATFMGDYARTGVNAVLMPGCKVGVNSIVGSGVILEEDLPNRTSIYQKQELVRREWGPEQYGW</sequence>
<protein>
    <submittedName>
        <fullName evidence="8">Nucleoside-diphosphate-sugar pyrophosphorylase</fullName>
    </submittedName>
</protein>
<evidence type="ECO:0000256" key="5">
    <source>
        <dbReference type="ARBA" id="ARBA00048247"/>
    </source>
</evidence>
<dbReference type="Gene3D" id="3.90.550.10">
    <property type="entry name" value="Spore Coat Polysaccharide Biosynthesis Protein SpsA, Chain A"/>
    <property type="match status" value="1"/>
</dbReference>
<keyword evidence="2" id="KW-0548">Nucleotidyltransferase</keyword>
<accession>A0A5C4T8U9</accession>
<dbReference type="SUPFAM" id="SSF53448">
    <property type="entry name" value="Nucleotide-diphospho-sugar transferases"/>
    <property type="match status" value="1"/>
</dbReference>
<dbReference type="OrthoDB" id="9813880at2"/>
<dbReference type="PANTHER" id="PTHR43584">
    <property type="entry name" value="NUCLEOTIDYL TRANSFERASE"/>
    <property type="match status" value="1"/>
</dbReference>
<dbReference type="Pfam" id="PF12804">
    <property type="entry name" value="NTP_transf_3"/>
    <property type="match status" value="1"/>
</dbReference>
<keyword evidence="9" id="KW-1185">Reference proteome</keyword>
<dbReference type="PANTHER" id="PTHR43584:SF8">
    <property type="entry name" value="N-ACETYLMURAMATE ALPHA-1-PHOSPHATE URIDYLYLTRANSFERASE"/>
    <property type="match status" value="1"/>
</dbReference>
<gene>
    <name evidence="8" type="ORF">FE784_18395</name>
</gene>
<comment type="catalytic activity">
    <reaction evidence="5">
        <text>alpha-D-glucosamine 1-phosphate + acetyl-CoA = N-acetyl-alpha-D-glucosamine 1-phosphate + CoA + H(+)</text>
        <dbReference type="Rhea" id="RHEA:13725"/>
        <dbReference type="ChEBI" id="CHEBI:15378"/>
        <dbReference type="ChEBI" id="CHEBI:57287"/>
        <dbReference type="ChEBI" id="CHEBI:57288"/>
        <dbReference type="ChEBI" id="CHEBI:57776"/>
        <dbReference type="ChEBI" id="CHEBI:58516"/>
        <dbReference type="EC" id="2.3.1.157"/>
    </reaction>
</comment>
<dbReference type="EMBL" id="VDCQ01000025">
    <property type="protein sequence ID" value="TNJ64817.1"/>
    <property type="molecule type" value="Genomic_DNA"/>
</dbReference>
<dbReference type="InterPro" id="IPR011004">
    <property type="entry name" value="Trimer_LpxA-like_sf"/>
</dbReference>
<evidence type="ECO:0000256" key="4">
    <source>
        <dbReference type="ARBA" id="ARBA00023315"/>
    </source>
</evidence>
<dbReference type="Proteomes" id="UP000307943">
    <property type="component" value="Unassembled WGS sequence"/>
</dbReference>
<dbReference type="InterPro" id="IPR025877">
    <property type="entry name" value="MobA-like_NTP_Trfase"/>
</dbReference>
<organism evidence="8 9">
    <name type="scientific">Paenibacillus hemerocallicola</name>
    <dbReference type="NCBI Taxonomy" id="1172614"/>
    <lineage>
        <taxon>Bacteria</taxon>
        <taxon>Bacillati</taxon>
        <taxon>Bacillota</taxon>
        <taxon>Bacilli</taxon>
        <taxon>Bacillales</taxon>
        <taxon>Paenibacillaceae</taxon>
        <taxon>Paenibacillus</taxon>
    </lineage>
</organism>
<dbReference type="SUPFAM" id="SSF51161">
    <property type="entry name" value="Trimeric LpxA-like enzymes"/>
    <property type="match status" value="1"/>
</dbReference>
<dbReference type="AlphaFoldDB" id="A0A5C4T8U9"/>
<dbReference type="GO" id="GO:0003977">
    <property type="term" value="F:UDP-N-acetylglucosamine diphosphorylase activity"/>
    <property type="evidence" value="ECO:0007669"/>
    <property type="project" value="UniProtKB-EC"/>
</dbReference>
<comment type="caution">
    <text evidence="8">The sequence shown here is derived from an EMBL/GenBank/DDBJ whole genome shotgun (WGS) entry which is preliminary data.</text>
</comment>
<evidence type="ECO:0000256" key="3">
    <source>
        <dbReference type="ARBA" id="ARBA00023268"/>
    </source>
</evidence>
<keyword evidence="1" id="KW-0808">Transferase</keyword>
<dbReference type="Gene3D" id="2.160.10.10">
    <property type="entry name" value="Hexapeptide repeat proteins"/>
    <property type="match status" value="1"/>
</dbReference>
<evidence type="ECO:0000313" key="9">
    <source>
        <dbReference type="Proteomes" id="UP000307943"/>
    </source>
</evidence>
<dbReference type="InterPro" id="IPR050065">
    <property type="entry name" value="GlmU-like"/>
</dbReference>
<evidence type="ECO:0000313" key="8">
    <source>
        <dbReference type="EMBL" id="TNJ64817.1"/>
    </source>
</evidence>
<proteinExistence type="predicted"/>
<name>A0A5C4T8U9_9BACL</name>
<evidence type="ECO:0000256" key="6">
    <source>
        <dbReference type="ARBA" id="ARBA00048493"/>
    </source>
</evidence>